<dbReference type="KEGG" id="nvi:103317161"/>
<keyword evidence="2" id="KW-1185">Reference proteome</keyword>
<sequence length="111" mass="12835">MLKMYLSREVAAQYVAVKQRKHKYVMKPTNFFSLAEALIIERRSISHIKTCDKDMITALSNVLSNAGSWYTSKKSEPSIQKACSSKYIHFTRARNNRDSSCPNRSRICRNK</sequence>
<dbReference type="RefSeq" id="XP_031785063.1">
    <property type="nucleotide sequence ID" value="XM_031929203.1"/>
</dbReference>
<dbReference type="EnsemblMetazoa" id="XM_031929203">
    <property type="protein sequence ID" value="XP_031785063"/>
    <property type="gene ID" value="LOC103317161"/>
</dbReference>
<proteinExistence type="predicted"/>
<dbReference type="InParanoid" id="A0A7M7T9L6"/>
<dbReference type="SMR" id="A0A7M7T9L6"/>
<dbReference type="Proteomes" id="UP000002358">
    <property type="component" value="Chromosome 4"/>
</dbReference>
<accession>A0A7M7T9L6</accession>
<organism evidence="1 2">
    <name type="scientific">Nasonia vitripennis</name>
    <name type="common">Parasitic wasp</name>
    <dbReference type="NCBI Taxonomy" id="7425"/>
    <lineage>
        <taxon>Eukaryota</taxon>
        <taxon>Metazoa</taxon>
        <taxon>Ecdysozoa</taxon>
        <taxon>Arthropoda</taxon>
        <taxon>Hexapoda</taxon>
        <taxon>Insecta</taxon>
        <taxon>Pterygota</taxon>
        <taxon>Neoptera</taxon>
        <taxon>Endopterygota</taxon>
        <taxon>Hymenoptera</taxon>
        <taxon>Apocrita</taxon>
        <taxon>Proctotrupomorpha</taxon>
        <taxon>Chalcidoidea</taxon>
        <taxon>Pteromalidae</taxon>
        <taxon>Pteromalinae</taxon>
        <taxon>Nasonia</taxon>
    </lineage>
</organism>
<dbReference type="AlphaFoldDB" id="A0A7M7T9L6"/>
<protein>
    <submittedName>
        <fullName evidence="1">Uncharacterized protein</fullName>
    </submittedName>
</protein>
<evidence type="ECO:0000313" key="2">
    <source>
        <dbReference type="Proteomes" id="UP000002358"/>
    </source>
</evidence>
<evidence type="ECO:0000313" key="1">
    <source>
        <dbReference type="EnsemblMetazoa" id="XP_031785063"/>
    </source>
</evidence>
<dbReference type="OrthoDB" id="7697863at2759"/>
<reference evidence="1" key="1">
    <citation type="submission" date="2021-01" db="UniProtKB">
        <authorList>
            <consortium name="EnsemblMetazoa"/>
        </authorList>
    </citation>
    <scope>IDENTIFICATION</scope>
</reference>
<name>A0A7M7T9L6_NASVI</name>
<dbReference type="GeneID" id="103317161"/>